<protein>
    <submittedName>
        <fullName evidence="2">Uncharacterized protein</fullName>
    </submittedName>
</protein>
<evidence type="ECO:0000313" key="3">
    <source>
        <dbReference type="Proteomes" id="UP000000547"/>
    </source>
</evidence>
<keyword evidence="1" id="KW-0812">Transmembrane</keyword>
<dbReference type="STRING" id="167879.CPS_3349"/>
<keyword evidence="1" id="KW-0472">Membrane</keyword>
<gene>
    <name evidence="2" type="ordered locus">CPS_3349</name>
</gene>
<organism evidence="2 3">
    <name type="scientific">Colwellia psychrerythraea (strain 34H / ATCC BAA-681)</name>
    <name type="common">Vibrio psychroerythus</name>
    <dbReference type="NCBI Taxonomy" id="167879"/>
    <lineage>
        <taxon>Bacteria</taxon>
        <taxon>Pseudomonadati</taxon>
        <taxon>Pseudomonadota</taxon>
        <taxon>Gammaproteobacteria</taxon>
        <taxon>Alteromonadales</taxon>
        <taxon>Colwelliaceae</taxon>
        <taxon>Colwellia</taxon>
    </lineage>
</organism>
<evidence type="ECO:0000256" key="1">
    <source>
        <dbReference type="SAM" id="Phobius"/>
    </source>
</evidence>
<dbReference type="KEGG" id="cps:CPS_3349"/>
<feature type="transmembrane region" description="Helical" evidence="1">
    <location>
        <begin position="21"/>
        <end position="41"/>
    </location>
</feature>
<dbReference type="HOGENOM" id="CLU_3214873_0_0_6"/>
<name>Q47YU5_COLP3</name>
<proteinExistence type="predicted"/>
<dbReference type="AlphaFoldDB" id="Q47YU5"/>
<keyword evidence="1" id="KW-1133">Transmembrane helix</keyword>
<sequence length="44" mass="5218">MAVMPVLIIELKKLVMPQFCFMPFTLRLQVIFGKSVFYFALLHR</sequence>
<reference evidence="2" key="1">
    <citation type="journal article" date="2005" name="Proc. Natl. Acad. Sci. U.S.A.">
        <title>The psychrophilic lifestyle as revealed by the genome sequence of Colwellia psychrerythraea 34H through genomic and proteomic analyses.</title>
        <authorList>
            <person name="Methe B.A."/>
            <person name="Nelson K.E."/>
            <person name="Deming J.W."/>
            <person name="Momen B."/>
            <person name="Melamud E."/>
            <person name="Zhang X."/>
            <person name="Moult J."/>
            <person name="Madupu R."/>
            <person name="Nelson W.C."/>
            <person name="Dodson R.J."/>
            <person name="Brinkac L.M."/>
            <person name="Daugherty S.C."/>
            <person name="Durkin A.S."/>
            <person name="DeBoy R.T."/>
            <person name="Kolonay J.F."/>
            <person name="Sullivan S.A."/>
            <person name="Zhou L."/>
            <person name="Davidsen T.M."/>
            <person name="Wu M."/>
            <person name="Huston A.L."/>
            <person name="Lewis M."/>
            <person name="Weaver B."/>
            <person name="Weidman J.F."/>
            <person name="Khouri H."/>
            <person name="Utterback T.R."/>
            <person name="Feldblyum T.V."/>
            <person name="Fraser C.M."/>
        </authorList>
    </citation>
    <scope>NUCLEOTIDE SEQUENCE [LARGE SCALE GENOMIC DNA]</scope>
    <source>
        <strain evidence="2">34H</strain>
    </source>
</reference>
<dbReference type="Proteomes" id="UP000000547">
    <property type="component" value="Chromosome"/>
</dbReference>
<evidence type="ECO:0000313" key="2">
    <source>
        <dbReference type="EMBL" id="AAZ23987.1"/>
    </source>
</evidence>
<dbReference type="EMBL" id="CP000083">
    <property type="protein sequence ID" value="AAZ23987.1"/>
    <property type="molecule type" value="Genomic_DNA"/>
</dbReference>
<accession>Q47YU5</accession>